<keyword evidence="1" id="KW-0677">Repeat</keyword>
<dbReference type="SMART" id="SM00671">
    <property type="entry name" value="SEL1"/>
    <property type="match status" value="7"/>
</dbReference>
<protein>
    <recommendedName>
        <fullName evidence="4">Sel1 repeat family protein</fullName>
    </recommendedName>
</protein>
<accession>A0A9P6PKJ6</accession>
<evidence type="ECO:0008006" key="4">
    <source>
        <dbReference type="Google" id="ProtNLM"/>
    </source>
</evidence>
<gene>
    <name evidence="2" type="ORF">DFQ27_001682</name>
</gene>
<comment type="caution">
    <text evidence="2">The sequence shown here is derived from an EMBL/GenBank/DDBJ whole genome shotgun (WGS) entry which is preliminary data.</text>
</comment>
<dbReference type="Gene3D" id="1.25.40.10">
    <property type="entry name" value="Tetratricopeptide repeat domain"/>
    <property type="match status" value="2"/>
</dbReference>
<dbReference type="SUPFAM" id="SSF81901">
    <property type="entry name" value="HCP-like"/>
    <property type="match status" value="2"/>
</dbReference>
<dbReference type="EMBL" id="JAAAJB010001585">
    <property type="protein sequence ID" value="KAG0247697.1"/>
    <property type="molecule type" value="Genomic_DNA"/>
</dbReference>
<dbReference type="InterPro" id="IPR011990">
    <property type="entry name" value="TPR-like_helical_dom_sf"/>
</dbReference>
<proteinExistence type="predicted"/>
<dbReference type="Pfam" id="PF08238">
    <property type="entry name" value="Sel1"/>
    <property type="match status" value="7"/>
</dbReference>
<dbReference type="InterPro" id="IPR006597">
    <property type="entry name" value="Sel1-like"/>
</dbReference>
<dbReference type="OrthoDB" id="2384430at2759"/>
<dbReference type="PANTHER" id="PTHR46430">
    <property type="entry name" value="PROTEIN SKT5-RELATED"/>
    <property type="match status" value="1"/>
</dbReference>
<organism evidence="2 3">
    <name type="scientific">Actinomortierella ambigua</name>
    <dbReference type="NCBI Taxonomy" id="1343610"/>
    <lineage>
        <taxon>Eukaryota</taxon>
        <taxon>Fungi</taxon>
        <taxon>Fungi incertae sedis</taxon>
        <taxon>Mucoromycota</taxon>
        <taxon>Mortierellomycotina</taxon>
        <taxon>Mortierellomycetes</taxon>
        <taxon>Mortierellales</taxon>
        <taxon>Mortierellaceae</taxon>
        <taxon>Actinomortierella</taxon>
    </lineage>
</organism>
<dbReference type="Proteomes" id="UP000807716">
    <property type="component" value="Unassembled WGS sequence"/>
</dbReference>
<sequence>FDNELADSCEHKGLDVRLDSVSSGATSMSTVMLRLSEKAHDCIGRANAGDKRAQFMLGCWSINGEEGVDVDHQDAHHWLKLASEGPGAIVEALRLLGMLYDQGLGVFKNPKQALAHCNVAARLGDFPAQLKLAAIYRTENHMVAQDPCRSYYWMLQAAESGNSDAEYGLGWYHELGFGTTKNLRMAVSLYRQASEKGHHEANNRLGWLYQLGQGVPRDHAKAVCHYRDAAELGHIEAHFHLYALYSRSSRRCGSCNRCIRGRERSAHLTVLACPVKVDTIQQRAAGGDSEALVQLGQIYEQGDDGQQLQPDSPQAYELYTMAAGNHYAPALVALGSLRLRERVGPADYDQAQGFFKRAAAQ</sequence>
<feature type="non-terminal residue" evidence="2">
    <location>
        <position position="1"/>
    </location>
</feature>
<dbReference type="InterPro" id="IPR051726">
    <property type="entry name" value="Chitin_Synth_Reg"/>
</dbReference>
<reference evidence="2" key="1">
    <citation type="journal article" date="2020" name="Fungal Divers.">
        <title>Resolving the Mortierellaceae phylogeny through synthesis of multi-gene phylogenetics and phylogenomics.</title>
        <authorList>
            <person name="Vandepol N."/>
            <person name="Liber J."/>
            <person name="Desiro A."/>
            <person name="Na H."/>
            <person name="Kennedy M."/>
            <person name="Barry K."/>
            <person name="Grigoriev I.V."/>
            <person name="Miller A.N."/>
            <person name="O'Donnell K."/>
            <person name="Stajich J.E."/>
            <person name="Bonito G."/>
        </authorList>
    </citation>
    <scope>NUCLEOTIDE SEQUENCE</scope>
    <source>
        <strain evidence="2">BC1065</strain>
    </source>
</reference>
<evidence type="ECO:0000313" key="2">
    <source>
        <dbReference type="EMBL" id="KAG0247697.1"/>
    </source>
</evidence>
<keyword evidence="3" id="KW-1185">Reference proteome</keyword>
<feature type="non-terminal residue" evidence="2">
    <location>
        <position position="361"/>
    </location>
</feature>
<evidence type="ECO:0000313" key="3">
    <source>
        <dbReference type="Proteomes" id="UP000807716"/>
    </source>
</evidence>
<name>A0A9P6PKJ6_9FUNG</name>
<dbReference type="AlphaFoldDB" id="A0A9P6PKJ6"/>
<evidence type="ECO:0000256" key="1">
    <source>
        <dbReference type="ARBA" id="ARBA00022737"/>
    </source>
</evidence>